<dbReference type="PROSITE" id="PS50883">
    <property type="entry name" value="EAL"/>
    <property type="match status" value="1"/>
</dbReference>
<comment type="caution">
    <text evidence="5">The sequence shown here is derived from an EMBL/GenBank/DDBJ whole genome shotgun (WGS) entry which is preliminary data.</text>
</comment>
<sequence>MVQRDVKMNANFTYSLIPTLDSGLLAMLASSLVFTLVRGFPLFLMYLRRTAQLEQCAVLMGVSSKQPMQAQVPVPGAMQDRLTALPGRLLLEQQLRGSRGQGAYKAVLVIGVDGFSAINQLYGHAFGDELLKAIAVRIRSAVRTENMVVRLAGDEFAIIAEVEELGQAKTIAKRLMQEMRRAFVMNDKEVEISVSVGVAMETIAGGQRSRLLTQAAAAMADAKDLGRNRYAVFDVLMGASVSEVELMVGDLRRALRENEFFLLYQPKLDLQSGRVMGLEALLRWNHPEHGQVPPDHFISLAEKTGMIVDIGRWVLNEACSQMQQWRSEGVVDWCVSVNASVFQINAASFYVDVLDALERNDLDPEDLYIEITESGAMRNAELSLMTLRKLSAAGVRISLDDFGVGYSSLSHLKRFPVQELKVDRSFISDIAECSESEAIVRAIIGLAKAVGLQVVAEGVETEEQQALLAEMDCDVIQGYLISRPVRAIEVPALIAKHNEANDVLNRLLES</sequence>
<dbReference type="EC" id="3.1.4.52" evidence="1"/>
<dbReference type="Gene3D" id="3.30.70.270">
    <property type="match status" value="1"/>
</dbReference>
<gene>
    <name evidence="5" type="ORF">ARC23_16495</name>
</gene>
<evidence type="ECO:0000313" key="6">
    <source>
        <dbReference type="Proteomes" id="UP000051757"/>
    </source>
</evidence>
<keyword evidence="6" id="KW-1185">Reference proteome</keyword>
<name>A0A0R0ATG9_9GAMM</name>
<dbReference type="InterPro" id="IPR029787">
    <property type="entry name" value="Nucleotide_cyclase"/>
</dbReference>
<dbReference type="InterPro" id="IPR052155">
    <property type="entry name" value="Biofilm_reg_signaling"/>
</dbReference>
<feature type="domain" description="GGDEF" evidence="4">
    <location>
        <begin position="103"/>
        <end position="235"/>
    </location>
</feature>
<dbReference type="SUPFAM" id="SSF141868">
    <property type="entry name" value="EAL domain-like"/>
    <property type="match status" value="1"/>
</dbReference>
<evidence type="ECO:0000259" key="4">
    <source>
        <dbReference type="PROSITE" id="PS50887"/>
    </source>
</evidence>
<dbReference type="CDD" id="cd01948">
    <property type="entry name" value="EAL"/>
    <property type="match status" value="1"/>
</dbReference>
<evidence type="ECO:0000259" key="3">
    <source>
        <dbReference type="PROSITE" id="PS50883"/>
    </source>
</evidence>
<evidence type="ECO:0000256" key="1">
    <source>
        <dbReference type="ARBA" id="ARBA00012282"/>
    </source>
</evidence>
<dbReference type="Pfam" id="PF00563">
    <property type="entry name" value="EAL"/>
    <property type="match status" value="1"/>
</dbReference>
<evidence type="ECO:0000256" key="2">
    <source>
        <dbReference type="ARBA" id="ARBA00022636"/>
    </source>
</evidence>
<dbReference type="GO" id="GO:0071111">
    <property type="term" value="F:cyclic-guanylate-specific phosphodiesterase activity"/>
    <property type="evidence" value="ECO:0007669"/>
    <property type="project" value="UniProtKB-EC"/>
</dbReference>
<dbReference type="Pfam" id="PF00990">
    <property type="entry name" value="GGDEF"/>
    <property type="match status" value="1"/>
</dbReference>
<dbReference type="PANTHER" id="PTHR44757:SF2">
    <property type="entry name" value="BIOFILM ARCHITECTURE MAINTENANCE PROTEIN MBAA"/>
    <property type="match status" value="1"/>
</dbReference>
<dbReference type="NCBIfam" id="TIGR00254">
    <property type="entry name" value="GGDEF"/>
    <property type="match status" value="1"/>
</dbReference>
<dbReference type="Gene3D" id="3.20.20.450">
    <property type="entry name" value="EAL domain"/>
    <property type="match status" value="1"/>
</dbReference>
<evidence type="ECO:0000313" key="5">
    <source>
        <dbReference type="EMBL" id="KRG48438.1"/>
    </source>
</evidence>
<reference evidence="5 6" key="1">
    <citation type="journal article" date="2016" name="Front. Microbiol.">
        <title>Genome Sequence of Type Strains of Genus Stenotrophomonas.</title>
        <authorList>
            <person name="Patil P.P."/>
            <person name="Midha S."/>
            <person name="Kumar S."/>
            <person name="Patil P.B."/>
        </authorList>
    </citation>
    <scope>NUCLEOTIDE SEQUENCE [LARGE SCALE GENOMIC DNA]</scope>
    <source>
        <strain evidence="5 6">LMG 978</strain>
    </source>
</reference>
<feature type="domain" description="EAL" evidence="3">
    <location>
        <begin position="244"/>
        <end position="498"/>
    </location>
</feature>
<dbReference type="InterPro" id="IPR035919">
    <property type="entry name" value="EAL_sf"/>
</dbReference>
<dbReference type="InterPro" id="IPR001633">
    <property type="entry name" value="EAL_dom"/>
</dbReference>
<proteinExistence type="predicted"/>
<dbReference type="InterPro" id="IPR043128">
    <property type="entry name" value="Rev_trsase/Diguanyl_cyclase"/>
</dbReference>
<dbReference type="SUPFAM" id="SSF55073">
    <property type="entry name" value="Nucleotide cyclase"/>
    <property type="match status" value="1"/>
</dbReference>
<dbReference type="SMART" id="SM00267">
    <property type="entry name" value="GGDEF"/>
    <property type="match status" value="1"/>
</dbReference>
<organism evidence="5 6">
    <name type="scientific">Stenotrophomonas beteli</name>
    <dbReference type="NCBI Taxonomy" id="3384461"/>
    <lineage>
        <taxon>Bacteria</taxon>
        <taxon>Pseudomonadati</taxon>
        <taxon>Pseudomonadota</taxon>
        <taxon>Gammaproteobacteria</taxon>
        <taxon>Lysobacterales</taxon>
        <taxon>Lysobacteraceae</taxon>
        <taxon>Stenotrophomonas</taxon>
        <taxon>Stenotrophomonas maltophilia group</taxon>
    </lineage>
</organism>
<dbReference type="FunFam" id="3.20.20.450:FF:000001">
    <property type="entry name" value="Cyclic di-GMP phosphodiesterase yahA"/>
    <property type="match status" value="1"/>
</dbReference>
<protein>
    <recommendedName>
        <fullName evidence="1">cyclic-guanylate-specific phosphodiesterase</fullName>
        <ecNumber evidence="1">3.1.4.52</ecNumber>
    </recommendedName>
</protein>
<dbReference type="CDD" id="cd01949">
    <property type="entry name" value="GGDEF"/>
    <property type="match status" value="1"/>
</dbReference>
<dbReference type="PANTHER" id="PTHR44757">
    <property type="entry name" value="DIGUANYLATE CYCLASE DGCP"/>
    <property type="match status" value="1"/>
</dbReference>
<dbReference type="AlphaFoldDB" id="A0A0R0ATG9"/>
<accession>A0A0R0ATG9</accession>
<dbReference type="PROSITE" id="PS50887">
    <property type="entry name" value="GGDEF"/>
    <property type="match status" value="1"/>
</dbReference>
<dbReference type="SMART" id="SM00052">
    <property type="entry name" value="EAL"/>
    <property type="match status" value="1"/>
</dbReference>
<dbReference type="EMBL" id="LLXV01000057">
    <property type="protein sequence ID" value="KRG48438.1"/>
    <property type="molecule type" value="Genomic_DNA"/>
</dbReference>
<dbReference type="Proteomes" id="UP000051757">
    <property type="component" value="Unassembled WGS sequence"/>
</dbReference>
<keyword evidence="2" id="KW-0973">c-di-GMP</keyword>
<dbReference type="InterPro" id="IPR000160">
    <property type="entry name" value="GGDEF_dom"/>
</dbReference>